<evidence type="ECO:0000256" key="1">
    <source>
        <dbReference type="SAM" id="MobiDB-lite"/>
    </source>
</evidence>
<dbReference type="Proteomes" id="UP001597368">
    <property type="component" value="Unassembled WGS sequence"/>
</dbReference>
<dbReference type="Gene3D" id="3.40.710.10">
    <property type="entry name" value="DD-peptidase/beta-lactamase superfamily"/>
    <property type="match status" value="1"/>
</dbReference>
<evidence type="ECO:0000313" key="5">
    <source>
        <dbReference type="Proteomes" id="UP001597368"/>
    </source>
</evidence>
<proteinExistence type="predicted"/>
<evidence type="ECO:0000313" key="4">
    <source>
        <dbReference type="EMBL" id="MFD1937938.1"/>
    </source>
</evidence>
<dbReference type="PANTHER" id="PTHR43283">
    <property type="entry name" value="BETA-LACTAMASE-RELATED"/>
    <property type="match status" value="1"/>
</dbReference>
<comment type="caution">
    <text evidence="4">The sequence shown here is derived from an EMBL/GenBank/DDBJ whole genome shotgun (WGS) entry which is preliminary data.</text>
</comment>
<dbReference type="RefSeq" id="WP_379579554.1">
    <property type="nucleotide sequence ID" value="NZ_JBHUFV010000061.1"/>
</dbReference>
<evidence type="ECO:0000259" key="3">
    <source>
        <dbReference type="Pfam" id="PF00144"/>
    </source>
</evidence>
<gene>
    <name evidence="4" type="ORF">ACFSKW_41345</name>
</gene>
<dbReference type="EMBL" id="JBHUFV010000061">
    <property type="protein sequence ID" value="MFD1937938.1"/>
    <property type="molecule type" value="Genomic_DNA"/>
</dbReference>
<name>A0ABW4T7I3_9ACTN</name>
<dbReference type="InterPro" id="IPR050789">
    <property type="entry name" value="Diverse_Enzym_Activities"/>
</dbReference>
<keyword evidence="2" id="KW-0732">Signal</keyword>
<dbReference type="PANTHER" id="PTHR43283:SF3">
    <property type="entry name" value="BETA-LACTAMASE FAMILY PROTEIN (AFU_ORTHOLOGUE AFUA_5G07500)"/>
    <property type="match status" value="1"/>
</dbReference>
<feature type="chain" id="PRO_5047541626" evidence="2">
    <location>
        <begin position="40"/>
        <end position="383"/>
    </location>
</feature>
<keyword evidence="5" id="KW-1185">Reference proteome</keyword>
<reference evidence="5" key="1">
    <citation type="journal article" date="2019" name="Int. J. Syst. Evol. Microbiol.">
        <title>The Global Catalogue of Microorganisms (GCM) 10K type strain sequencing project: providing services to taxonomists for standard genome sequencing and annotation.</title>
        <authorList>
            <consortium name="The Broad Institute Genomics Platform"/>
            <consortium name="The Broad Institute Genome Sequencing Center for Infectious Disease"/>
            <person name="Wu L."/>
            <person name="Ma J."/>
        </authorList>
    </citation>
    <scope>NUCLEOTIDE SEQUENCE [LARGE SCALE GENOMIC DNA]</scope>
    <source>
        <strain evidence="5">ICMP 6774ER</strain>
    </source>
</reference>
<feature type="signal peptide" evidence="2">
    <location>
        <begin position="1"/>
        <end position="39"/>
    </location>
</feature>
<evidence type="ECO:0000256" key="2">
    <source>
        <dbReference type="SAM" id="SignalP"/>
    </source>
</evidence>
<dbReference type="InterPro" id="IPR001466">
    <property type="entry name" value="Beta-lactam-related"/>
</dbReference>
<feature type="domain" description="Beta-lactamase-related" evidence="3">
    <location>
        <begin position="85"/>
        <end position="373"/>
    </location>
</feature>
<dbReference type="SUPFAM" id="SSF56601">
    <property type="entry name" value="beta-lactamase/transpeptidase-like"/>
    <property type="match status" value="1"/>
</dbReference>
<dbReference type="GO" id="GO:0016787">
    <property type="term" value="F:hydrolase activity"/>
    <property type="evidence" value="ECO:0007669"/>
    <property type="project" value="UniProtKB-KW"/>
</dbReference>
<dbReference type="Pfam" id="PF00144">
    <property type="entry name" value="Beta-lactamase"/>
    <property type="match status" value="1"/>
</dbReference>
<accession>A0ABW4T7I3</accession>
<organism evidence="4 5">
    <name type="scientific">Nonomuraea mangrovi</name>
    <dbReference type="NCBI Taxonomy" id="2316207"/>
    <lineage>
        <taxon>Bacteria</taxon>
        <taxon>Bacillati</taxon>
        <taxon>Actinomycetota</taxon>
        <taxon>Actinomycetes</taxon>
        <taxon>Streptosporangiales</taxon>
        <taxon>Streptosporangiaceae</taxon>
        <taxon>Nonomuraea</taxon>
    </lineage>
</organism>
<feature type="region of interest" description="Disordered" evidence="1">
    <location>
        <begin position="42"/>
        <end position="68"/>
    </location>
</feature>
<protein>
    <submittedName>
        <fullName evidence="4">Serine hydrolase domain-containing protein</fullName>
        <ecNumber evidence="4">3.-.-.-</ecNumber>
    </submittedName>
</protein>
<sequence>MNQHPQDGAGRAMTARARRFVTLALAAAMAIGMSPAAHAGARQSTLPRSAVQGSTVQGSTVQGSTVQGSTVQDRVNAALRAWMPANGVGNAGLAVMRDNELVGSYGYNEMSAETPTPVASLSKSITAVCVMSLIDDGRLRFNTPLYSLPPSFRKMTGRWASRAVGNITVEQLLRHTSRITFDPSQAGLAGIPNAASSDRILVRRALAQPLSTMPRSEVYNNINYAVLGLVIQAVTREPYESYCRRMALAPRGAAQARIGAGIRAMGAFGGWEISAVDYAMFARAYDPRSRLLSPAAHRFIDALSNPRKPTASLGMFVVRTSSGRNLFHHGSWQSSATTPRQFSSFFAMWDNGISVVVTYDRNLTDAARGALDDTLRQAAYSRG</sequence>
<dbReference type="EC" id="3.-.-.-" evidence="4"/>
<dbReference type="InterPro" id="IPR012338">
    <property type="entry name" value="Beta-lactam/transpept-like"/>
</dbReference>
<keyword evidence="4" id="KW-0378">Hydrolase</keyword>